<organism evidence="6 7">
    <name type="scientific">Pseudomonas weihenstephanensis</name>
    <dbReference type="NCBI Taxonomy" id="1608994"/>
    <lineage>
        <taxon>Bacteria</taxon>
        <taxon>Pseudomonadati</taxon>
        <taxon>Pseudomonadota</taxon>
        <taxon>Gammaproteobacteria</taxon>
        <taxon>Pseudomonadales</taxon>
        <taxon>Pseudomonadaceae</taxon>
        <taxon>Pseudomonas</taxon>
    </lineage>
</organism>
<sequence>MSQLQRIQETREALIDALAERNWDAIGELDTACRVCVENVLAEKPVDEATLRENLEGLLVVYRMLLEAATGERQLVVDQMAQINQAKNASKVYHLFG</sequence>
<evidence type="ECO:0000256" key="4">
    <source>
        <dbReference type="ARBA" id="ARBA00023186"/>
    </source>
</evidence>
<comment type="caution">
    <text evidence="6">The sequence shown here is derived from an EMBL/GenBank/DDBJ whole genome shotgun (WGS) entry which is preliminary data.</text>
</comment>
<dbReference type="PATRIC" id="fig|1608994.3.peg.346"/>
<accession>A0A0J6LBV2</accession>
<reference evidence="6 7" key="1">
    <citation type="submission" date="2015-02" db="EMBL/GenBank/DDBJ databases">
        <title>Pseudomonas helleri sp. nov. and Pseudomonas weihenstephanensis sp. nov., isolated from raw cows milk.</title>
        <authorList>
            <person name="von Neubeck M."/>
            <person name="Huptas C."/>
            <person name="Wenning M."/>
            <person name="Scherer S."/>
        </authorList>
    </citation>
    <scope>NUCLEOTIDE SEQUENCE [LARGE SCALE GENOMIC DNA]</scope>
    <source>
        <strain evidence="6 7">DSM 29166</strain>
    </source>
</reference>
<dbReference type="EMBL" id="JYLF01000012">
    <property type="protein sequence ID" value="KMN11841.1"/>
    <property type="molecule type" value="Genomic_DNA"/>
</dbReference>
<proteinExistence type="predicted"/>
<evidence type="ECO:0000256" key="1">
    <source>
        <dbReference type="ARBA" id="ARBA00004514"/>
    </source>
</evidence>
<gene>
    <name evidence="6" type="ORF">TU86_20915</name>
</gene>
<dbReference type="RefSeq" id="WP_048366233.1">
    <property type="nucleotide sequence ID" value="NZ_JAAEBV010000009.1"/>
</dbReference>
<evidence type="ECO:0000313" key="7">
    <source>
        <dbReference type="Proteomes" id="UP000036325"/>
    </source>
</evidence>
<evidence type="ECO:0000313" key="6">
    <source>
        <dbReference type="EMBL" id="KMN11841.1"/>
    </source>
</evidence>
<keyword evidence="3" id="KW-1005">Bacterial flagellum biogenesis</keyword>
<keyword evidence="6" id="KW-0966">Cell projection</keyword>
<comment type="subcellular location">
    <subcellularLocation>
        <location evidence="1">Cytoplasm</location>
        <location evidence="1">Cytosol</location>
    </subcellularLocation>
</comment>
<keyword evidence="6" id="KW-0969">Cilium</keyword>
<dbReference type="Pfam" id="PF05400">
    <property type="entry name" value="FliT"/>
    <property type="match status" value="1"/>
</dbReference>
<evidence type="ECO:0000256" key="3">
    <source>
        <dbReference type="ARBA" id="ARBA00022795"/>
    </source>
</evidence>
<evidence type="ECO:0000256" key="5">
    <source>
        <dbReference type="ARBA" id="ARBA00093797"/>
    </source>
</evidence>
<keyword evidence="2" id="KW-0963">Cytoplasm</keyword>
<dbReference type="InterPro" id="IPR008622">
    <property type="entry name" value="FliT"/>
</dbReference>
<dbReference type="OrthoDB" id="7013020at2"/>
<keyword evidence="6" id="KW-0282">Flagellum</keyword>
<accession>A0A0J6IQR4</accession>
<dbReference type="STRING" id="1608994.TU86_20915"/>
<evidence type="ECO:0000256" key="2">
    <source>
        <dbReference type="ARBA" id="ARBA00022490"/>
    </source>
</evidence>
<name>A0A0J6IQR4_9PSED</name>
<protein>
    <recommendedName>
        <fullName evidence="5">Flagellar protein FliT</fullName>
    </recommendedName>
</protein>
<keyword evidence="4" id="KW-0143">Chaperone</keyword>
<dbReference type="AlphaFoldDB" id="A0A0J6IQR4"/>
<dbReference type="Proteomes" id="UP000036325">
    <property type="component" value="Unassembled WGS sequence"/>
</dbReference>